<feature type="transmembrane region" description="Helical" evidence="7">
    <location>
        <begin position="174"/>
        <end position="193"/>
    </location>
</feature>
<keyword evidence="4 7" id="KW-0812">Transmembrane</keyword>
<evidence type="ECO:0000313" key="9">
    <source>
        <dbReference type="Proteomes" id="UP000439994"/>
    </source>
</evidence>
<evidence type="ECO:0000256" key="1">
    <source>
        <dbReference type="ARBA" id="ARBA00004651"/>
    </source>
</evidence>
<gene>
    <name evidence="8" type="ORF">GNP35_15020</name>
</gene>
<feature type="transmembrane region" description="Helical" evidence="7">
    <location>
        <begin position="412"/>
        <end position="436"/>
    </location>
</feature>
<accession>A0A6N8FB41</accession>
<dbReference type="Proteomes" id="UP000439994">
    <property type="component" value="Unassembled WGS sequence"/>
</dbReference>
<feature type="transmembrane region" description="Helical" evidence="7">
    <location>
        <begin position="353"/>
        <end position="375"/>
    </location>
</feature>
<dbReference type="PANTHER" id="PTHR30250">
    <property type="entry name" value="PST FAMILY PREDICTED COLANIC ACID TRANSPORTER"/>
    <property type="match status" value="1"/>
</dbReference>
<keyword evidence="3" id="KW-1003">Cell membrane</keyword>
<keyword evidence="5 7" id="KW-1133">Transmembrane helix</keyword>
<dbReference type="InterPro" id="IPR050833">
    <property type="entry name" value="Poly_Biosynth_Transport"/>
</dbReference>
<organism evidence="8 9">
    <name type="scientific">Psychrosphaera haliotis</name>
    <dbReference type="NCBI Taxonomy" id="555083"/>
    <lineage>
        <taxon>Bacteria</taxon>
        <taxon>Pseudomonadati</taxon>
        <taxon>Pseudomonadota</taxon>
        <taxon>Gammaproteobacteria</taxon>
        <taxon>Alteromonadales</taxon>
        <taxon>Pseudoalteromonadaceae</taxon>
        <taxon>Psychrosphaera</taxon>
    </lineage>
</organism>
<comment type="subcellular location">
    <subcellularLocation>
        <location evidence="1">Cell membrane</location>
        <topology evidence="1">Multi-pass membrane protein</topology>
    </subcellularLocation>
</comment>
<proteinExistence type="inferred from homology"/>
<feature type="transmembrane region" description="Helical" evidence="7">
    <location>
        <begin position="43"/>
        <end position="64"/>
    </location>
</feature>
<feature type="transmembrane region" description="Helical" evidence="7">
    <location>
        <begin position="442"/>
        <end position="466"/>
    </location>
</feature>
<comment type="similarity">
    <text evidence="2">Belongs to the polysaccharide synthase family.</text>
</comment>
<sequence length="497" mass="55373">MNHQHSPKLAKSALLMLVTRLIINTLGIVSSLVLVRILSPQDFGIAAIAMSLYSLVSLFGDFGLNTALIQKNKLEKSDYDTGFTINLIFGVVACLFFVIMANTISVFFEDPRLEPVIYAVSSLFVISSFKNIKVVDFQIEMNFHLELKLQVIPKLISFFGTLLMAYLLESYWALIFGSLLVTLLNVTFSYVMLPYMPSLSLKGVRTLFNFSKWIMLNNLFYYLNNKSVDLIVGKFISTSAAGIYSISKEMATLPATEIAAPINKASYPAYAKQKSNFEALRELFYQTTSMITVIALPASLGLMITADYFVPTVLGDKWMSAIPVIQLLSVFAFISSVSSNNGYIFLALGKPKVTTLISAIRILSFFGFLFGLNLIENIEGPALALILSSIVNLFVSYFLVRREISISITKTVVTNMRAILSALAMCIMLFLVKHYLNFDVSLFTFLLLVLLGAVFYSGFILTAWVYSGKPESVESLVAEKLSQTFGKFKVSMKKRTY</sequence>
<dbReference type="RefSeq" id="WP_155697088.1">
    <property type="nucleotide sequence ID" value="NZ_WOCD01000005.1"/>
</dbReference>
<dbReference type="AlphaFoldDB" id="A0A6N8FB41"/>
<evidence type="ECO:0000256" key="6">
    <source>
        <dbReference type="ARBA" id="ARBA00023136"/>
    </source>
</evidence>
<keyword evidence="6 7" id="KW-0472">Membrane</keyword>
<evidence type="ECO:0000256" key="7">
    <source>
        <dbReference type="SAM" id="Phobius"/>
    </source>
</evidence>
<feature type="transmembrane region" description="Helical" evidence="7">
    <location>
        <begin position="324"/>
        <end position="346"/>
    </location>
</feature>
<protein>
    <submittedName>
        <fullName evidence="8">Oligosaccharide flippase family protein</fullName>
    </submittedName>
</protein>
<name>A0A6N8FB41_9GAMM</name>
<feature type="transmembrane region" description="Helical" evidence="7">
    <location>
        <begin position="381"/>
        <end position="400"/>
    </location>
</feature>
<evidence type="ECO:0000256" key="4">
    <source>
        <dbReference type="ARBA" id="ARBA00022692"/>
    </source>
</evidence>
<dbReference type="EMBL" id="WOCD01000005">
    <property type="protein sequence ID" value="MUH73683.1"/>
    <property type="molecule type" value="Genomic_DNA"/>
</dbReference>
<feature type="transmembrane region" description="Helical" evidence="7">
    <location>
        <begin position="85"/>
        <end position="104"/>
    </location>
</feature>
<dbReference type="Pfam" id="PF13440">
    <property type="entry name" value="Polysacc_synt_3"/>
    <property type="match status" value="1"/>
</dbReference>
<dbReference type="OrthoDB" id="8538786at2"/>
<dbReference type="CDD" id="cd13127">
    <property type="entry name" value="MATE_tuaB_like"/>
    <property type="match status" value="1"/>
</dbReference>
<evidence type="ECO:0000256" key="3">
    <source>
        <dbReference type="ARBA" id="ARBA00022475"/>
    </source>
</evidence>
<feature type="transmembrane region" description="Helical" evidence="7">
    <location>
        <begin position="12"/>
        <end position="37"/>
    </location>
</feature>
<keyword evidence="9" id="KW-1185">Reference proteome</keyword>
<evidence type="ECO:0000256" key="5">
    <source>
        <dbReference type="ARBA" id="ARBA00022989"/>
    </source>
</evidence>
<evidence type="ECO:0000256" key="2">
    <source>
        <dbReference type="ARBA" id="ARBA00007430"/>
    </source>
</evidence>
<dbReference type="GO" id="GO:0005886">
    <property type="term" value="C:plasma membrane"/>
    <property type="evidence" value="ECO:0007669"/>
    <property type="project" value="UniProtKB-SubCell"/>
</dbReference>
<dbReference type="PANTHER" id="PTHR30250:SF10">
    <property type="entry name" value="LIPOPOLYSACCHARIDE BIOSYNTHESIS PROTEIN WZXC"/>
    <property type="match status" value="1"/>
</dbReference>
<feature type="transmembrane region" description="Helical" evidence="7">
    <location>
        <begin position="283"/>
        <end position="304"/>
    </location>
</feature>
<comment type="caution">
    <text evidence="8">The sequence shown here is derived from an EMBL/GenBank/DDBJ whole genome shotgun (WGS) entry which is preliminary data.</text>
</comment>
<evidence type="ECO:0000313" key="8">
    <source>
        <dbReference type="EMBL" id="MUH73683.1"/>
    </source>
</evidence>
<reference evidence="8 9" key="1">
    <citation type="submission" date="2019-11" db="EMBL/GenBank/DDBJ databases">
        <title>P. haliotis isolates from Z. marina roots.</title>
        <authorList>
            <person name="Cohen M."/>
            <person name="Jospin G."/>
            <person name="Eisen J.A."/>
            <person name="Coil D.A."/>
        </authorList>
    </citation>
    <scope>NUCLEOTIDE SEQUENCE [LARGE SCALE GENOMIC DNA]</scope>
    <source>
        <strain evidence="8 9">UCD-MCMsp1aY</strain>
    </source>
</reference>